<dbReference type="PANTHER" id="PTHR13935">
    <property type="entry name" value="ACHAETE-SCUTE TRANSCRIPTION FACTOR-RELATED"/>
    <property type="match status" value="1"/>
</dbReference>
<keyword evidence="2" id="KW-0805">Transcription regulation</keyword>
<dbReference type="InterPro" id="IPR015660">
    <property type="entry name" value="MASH1/Ascl1a-like"/>
</dbReference>
<proteinExistence type="predicted"/>
<organism evidence="8">
    <name type="scientific">Daucus carota subsp. sativus</name>
    <name type="common">Carrot</name>
    <dbReference type="NCBI Taxonomy" id="79200"/>
    <lineage>
        <taxon>Eukaryota</taxon>
        <taxon>Viridiplantae</taxon>
        <taxon>Streptophyta</taxon>
        <taxon>Embryophyta</taxon>
        <taxon>Tracheophyta</taxon>
        <taxon>Spermatophyta</taxon>
        <taxon>Magnoliopsida</taxon>
        <taxon>eudicotyledons</taxon>
        <taxon>Gunneridae</taxon>
        <taxon>Pentapetalae</taxon>
        <taxon>asterids</taxon>
        <taxon>campanulids</taxon>
        <taxon>Apiales</taxon>
        <taxon>Apiaceae</taxon>
        <taxon>Apioideae</taxon>
        <taxon>Scandiceae</taxon>
        <taxon>Daucinae</taxon>
        <taxon>Daucus</taxon>
        <taxon>Daucus sect. Daucus</taxon>
    </lineage>
</organism>
<dbReference type="STRING" id="79200.A0A161ZNC8"/>
<feature type="domain" description="BHLH" evidence="7">
    <location>
        <begin position="8"/>
        <end position="60"/>
    </location>
</feature>
<dbReference type="Gramene" id="KZM87800">
    <property type="protein sequence ID" value="KZM87800"/>
    <property type="gene ID" value="DCAR_024901"/>
</dbReference>
<dbReference type="EMBL" id="CP093349">
    <property type="protein sequence ID" value="WOH09136.1"/>
    <property type="molecule type" value="Genomic_DNA"/>
</dbReference>
<dbReference type="SUPFAM" id="SSF47459">
    <property type="entry name" value="HLH, helix-loop-helix DNA-binding domain"/>
    <property type="match status" value="1"/>
</dbReference>
<dbReference type="Pfam" id="PF00010">
    <property type="entry name" value="HLH"/>
    <property type="match status" value="1"/>
</dbReference>
<dbReference type="Gene3D" id="4.10.280.10">
    <property type="entry name" value="Helix-loop-helix DNA-binding domain"/>
    <property type="match status" value="1"/>
</dbReference>
<evidence type="ECO:0000313" key="9">
    <source>
        <dbReference type="EMBL" id="WOH09136.1"/>
    </source>
</evidence>
<dbReference type="EMBL" id="LNRQ01000007">
    <property type="protein sequence ID" value="KZM87800.1"/>
    <property type="molecule type" value="Genomic_DNA"/>
</dbReference>
<feature type="coiled-coil region" evidence="5">
    <location>
        <begin position="43"/>
        <end position="77"/>
    </location>
</feature>
<comment type="subcellular location">
    <subcellularLocation>
        <location evidence="1">Nucleus</location>
    </subcellularLocation>
</comment>
<dbReference type="GO" id="GO:0090575">
    <property type="term" value="C:RNA polymerase II transcription regulator complex"/>
    <property type="evidence" value="ECO:0007669"/>
    <property type="project" value="TreeGrafter"/>
</dbReference>
<dbReference type="GO" id="GO:0000981">
    <property type="term" value="F:DNA-binding transcription factor activity, RNA polymerase II-specific"/>
    <property type="evidence" value="ECO:0007669"/>
    <property type="project" value="TreeGrafter"/>
</dbReference>
<evidence type="ECO:0000313" key="10">
    <source>
        <dbReference type="Proteomes" id="UP000077755"/>
    </source>
</evidence>
<dbReference type="InterPro" id="IPR011598">
    <property type="entry name" value="bHLH_dom"/>
</dbReference>
<evidence type="ECO:0000256" key="4">
    <source>
        <dbReference type="ARBA" id="ARBA00023242"/>
    </source>
</evidence>
<dbReference type="GO" id="GO:0046983">
    <property type="term" value="F:protein dimerization activity"/>
    <property type="evidence" value="ECO:0007669"/>
    <property type="project" value="InterPro"/>
</dbReference>
<keyword evidence="10" id="KW-1185">Reference proteome</keyword>
<evidence type="ECO:0000256" key="6">
    <source>
        <dbReference type="SAM" id="MobiDB-lite"/>
    </source>
</evidence>
<dbReference type="GO" id="GO:0000977">
    <property type="term" value="F:RNA polymerase II transcription regulatory region sequence-specific DNA binding"/>
    <property type="evidence" value="ECO:0007669"/>
    <property type="project" value="TreeGrafter"/>
</dbReference>
<dbReference type="PANTHER" id="PTHR13935:SF90">
    <property type="entry name" value="TRANSCRIPTION FACTOR BHLH162"/>
    <property type="match status" value="1"/>
</dbReference>
<dbReference type="KEGG" id="dcr:108194323"/>
<keyword evidence="3" id="KW-0804">Transcription</keyword>
<dbReference type="Proteomes" id="UP000077755">
    <property type="component" value="Chromosome 7"/>
</dbReference>
<reference evidence="8" key="1">
    <citation type="journal article" date="2016" name="Nat. Genet.">
        <title>A high-quality carrot genome assembly provides new insights into carotenoid accumulation and asterid genome evolution.</title>
        <authorList>
            <person name="Iorizzo M."/>
            <person name="Ellison S."/>
            <person name="Senalik D."/>
            <person name="Zeng P."/>
            <person name="Satapoomin P."/>
            <person name="Huang J."/>
            <person name="Bowman M."/>
            <person name="Iovene M."/>
            <person name="Sanseverino W."/>
            <person name="Cavagnaro P."/>
            <person name="Yildiz M."/>
            <person name="Macko-Podgorni A."/>
            <person name="Moranska E."/>
            <person name="Grzebelus E."/>
            <person name="Grzebelus D."/>
            <person name="Ashrafi H."/>
            <person name="Zheng Z."/>
            <person name="Cheng S."/>
            <person name="Spooner D."/>
            <person name="Van Deynze A."/>
            <person name="Simon P."/>
        </authorList>
    </citation>
    <scope>NUCLEOTIDE SEQUENCE [LARGE SCALE GENOMIC DNA]</scope>
    <source>
        <tissue evidence="8">Leaf</tissue>
    </source>
</reference>
<evidence type="ECO:0000259" key="7">
    <source>
        <dbReference type="PROSITE" id="PS50888"/>
    </source>
</evidence>
<keyword evidence="5" id="KW-0175">Coiled coil</keyword>
<dbReference type="InterPro" id="IPR036638">
    <property type="entry name" value="HLH_DNA-bd_sf"/>
</dbReference>
<feature type="region of interest" description="Disordered" evidence="6">
    <location>
        <begin position="1"/>
        <end position="23"/>
    </location>
</feature>
<evidence type="ECO:0000256" key="1">
    <source>
        <dbReference type="ARBA" id="ARBA00004123"/>
    </source>
</evidence>
<dbReference type="OMA" id="FMFHEIT"/>
<evidence type="ECO:0000256" key="5">
    <source>
        <dbReference type="SAM" id="Coils"/>
    </source>
</evidence>
<keyword evidence="4" id="KW-0539">Nucleus</keyword>
<reference evidence="9" key="2">
    <citation type="submission" date="2022-03" db="EMBL/GenBank/DDBJ databases">
        <title>Draft title - Genomic analysis of global carrot germplasm unveils the trajectory of domestication and the origin of high carotenoid orange carrot.</title>
        <authorList>
            <person name="Iorizzo M."/>
            <person name="Ellison S."/>
            <person name="Senalik D."/>
            <person name="Macko-Podgorni A."/>
            <person name="Grzebelus D."/>
            <person name="Bostan H."/>
            <person name="Rolling W."/>
            <person name="Curaba J."/>
            <person name="Simon P."/>
        </authorList>
    </citation>
    <scope>NUCLEOTIDE SEQUENCE</scope>
    <source>
        <tissue evidence="9">Leaf</tissue>
    </source>
</reference>
<dbReference type="PROSITE" id="PS50888">
    <property type="entry name" value="BHLH"/>
    <property type="match status" value="1"/>
</dbReference>
<accession>A0A161ZNC8</accession>
<protein>
    <recommendedName>
        <fullName evidence="7">BHLH domain-containing protein</fullName>
    </recommendedName>
</protein>
<name>A0A161ZNC8_DAUCS</name>
<gene>
    <name evidence="8" type="ORF">DCAR_024901</name>
    <name evidence="9" type="ORF">DCAR_0728591</name>
</gene>
<dbReference type="GO" id="GO:0050832">
    <property type="term" value="P:defense response to fungus"/>
    <property type="evidence" value="ECO:0007669"/>
    <property type="project" value="EnsemblPlants"/>
</dbReference>
<evidence type="ECO:0000256" key="3">
    <source>
        <dbReference type="ARBA" id="ARBA00023163"/>
    </source>
</evidence>
<evidence type="ECO:0000256" key="2">
    <source>
        <dbReference type="ARBA" id="ARBA00023015"/>
    </source>
</evidence>
<dbReference type="OrthoDB" id="752507at2759"/>
<sequence length="176" mass="19955">MDPNQSSSSKADRKTIEKKRRNHMKGLCTELNSLVPRQNLREVKSLTDQVEEAEKYIKKLQVKLEKMKEKKERLMRDNPNARFYGGLATQPQIEIHESGDALVLNLVTGLEFEFMFNETIRMCHEEGLDIVNASFSVTENSVLHNIHSKIGESAEEGAIARVTEKLNTFVAGSASY</sequence>
<dbReference type="AlphaFoldDB" id="A0A161ZNC8"/>
<evidence type="ECO:0000313" key="8">
    <source>
        <dbReference type="EMBL" id="KZM87800.1"/>
    </source>
</evidence>